<dbReference type="Pfam" id="PF04588">
    <property type="entry name" value="HIG_1_N"/>
    <property type="match status" value="1"/>
</dbReference>
<dbReference type="PANTHER" id="PTHR12297">
    <property type="entry name" value="HYPOXIA-INDUCBILE GENE 1 HIG1 -RELATED"/>
    <property type="match status" value="1"/>
</dbReference>
<dbReference type="EMBL" id="CAKOFQ010006698">
    <property type="protein sequence ID" value="CAH1961932.1"/>
    <property type="molecule type" value="Genomic_DNA"/>
</dbReference>
<accession>A0A9P0JV81</accession>
<dbReference type="GO" id="GO:0097250">
    <property type="term" value="P:mitochondrial respirasome assembly"/>
    <property type="evidence" value="ECO:0007669"/>
    <property type="project" value="TreeGrafter"/>
</dbReference>
<comment type="caution">
    <text evidence="8">The sequence shown here is derived from an EMBL/GenBank/DDBJ whole genome shotgun (WGS) entry which is preliminary data.</text>
</comment>
<keyword evidence="3 6" id="KW-1133">Transmembrane helix</keyword>
<feature type="transmembrane region" description="Helical" evidence="6">
    <location>
        <begin position="104"/>
        <end position="121"/>
    </location>
</feature>
<keyword evidence="9" id="KW-1185">Reference proteome</keyword>
<protein>
    <recommendedName>
        <fullName evidence="7">HIG1 domain-containing protein</fullName>
    </recommendedName>
</protein>
<evidence type="ECO:0000256" key="6">
    <source>
        <dbReference type="SAM" id="Phobius"/>
    </source>
</evidence>
<feature type="domain" description="HIG1" evidence="7">
    <location>
        <begin position="76"/>
        <end position="168"/>
    </location>
</feature>
<name>A0A9P0JV81_ACAOB</name>
<dbReference type="InterPro" id="IPR050355">
    <property type="entry name" value="RCF1"/>
</dbReference>
<reference evidence="8" key="1">
    <citation type="submission" date="2022-03" db="EMBL/GenBank/DDBJ databases">
        <authorList>
            <person name="Sayadi A."/>
        </authorList>
    </citation>
    <scope>NUCLEOTIDE SEQUENCE</scope>
</reference>
<evidence type="ECO:0000259" key="7">
    <source>
        <dbReference type="PROSITE" id="PS51503"/>
    </source>
</evidence>
<keyword evidence="5 6" id="KW-0472">Membrane</keyword>
<dbReference type="AlphaFoldDB" id="A0A9P0JV81"/>
<keyword evidence="4" id="KW-0496">Mitochondrion</keyword>
<keyword evidence="2 6" id="KW-0812">Transmembrane</keyword>
<sequence>MTSRITRLKVKWVKVESRVFNVSNLDLTIPHRRQTCDKNRLGSRFSFGFFEFSFHFNFCLVRRSVDISYNSSMSVSTSMSETKMFYEQESSSERLARKSKETPIFPIAIGVCTAAVAYGAYAYKNRGKMSTSVYLMHLRVGAQGAAVGSLTLGLMYTMINKYVLGNKPE</sequence>
<proteinExistence type="predicted"/>
<dbReference type="PROSITE" id="PS51503">
    <property type="entry name" value="HIG1"/>
    <property type="match status" value="1"/>
</dbReference>
<dbReference type="PANTHER" id="PTHR12297:SF3">
    <property type="entry name" value="HIG1 DOMAIN FAMILY MEMBER 1A"/>
    <property type="match status" value="1"/>
</dbReference>
<evidence type="ECO:0000313" key="8">
    <source>
        <dbReference type="EMBL" id="CAH1961932.1"/>
    </source>
</evidence>
<organism evidence="8 9">
    <name type="scientific">Acanthoscelides obtectus</name>
    <name type="common">Bean weevil</name>
    <name type="synonym">Bruchus obtectus</name>
    <dbReference type="NCBI Taxonomy" id="200917"/>
    <lineage>
        <taxon>Eukaryota</taxon>
        <taxon>Metazoa</taxon>
        <taxon>Ecdysozoa</taxon>
        <taxon>Arthropoda</taxon>
        <taxon>Hexapoda</taxon>
        <taxon>Insecta</taxon>
        <taxon>Pterygota</taxon>
        <taxon>Neoptera</taxon>
        <taxon>Endopterygota</taxon>
        <taxon>Coleoptera</taxon>
        <taxon>Polyphaga</taxon>
        <taxon>Cucujiformia</taxon>
        <taxon>Chrysomeloidea</taxon>
        <taxon>Chrysomelidae</taxon>
        <taxon>Bruchinae</taxon>
        <taxon>Bruchini</taxon>
        <taxon>Acanthoscelides</taxon>
    </lineage>
</organism>
<comment type="subcellular location">
    <subcellularLocation>
        <location evidence="1">Mitochondrion membrane</location>
    </subcellularLocation>
</comment>
<dbReference type="GO" id="GO:0031966">
    <property type="term" value="C:mitochondrial membrane"/>
    <property type="evidence" value="ECO:0007669"/>
    <property type="project" value="UniProtKB-SubCell"/>
</dbReference>
<evidence type="ECO:0000256" key="5">
    <source>
        <dbReference type="ARBA" id="ARBA00023136"/>
    </source>
</evidence>
<evidence type="ECO:0000313" key="9">
    <source>
        <dbReference type="Proteomes" id="UP001152888"/>
    </source>
</evidence>
<evidence type="ECO:0000256" key="4">
    <source>
        <dbReference type="ARBA" id="ARBA00023128"/>
    </source>
</evidence>
<feature type="transmembrane region" description="Helical" evidence="6">
    <location>
        <begin position="141"/>
        <end position="159"/>
    </location>
</feature>
<dbReference type="Proteomes" id="UP001152888">
    <property type="component" value="Unassembled WGS sequence"/>
</dbReference>
<dbReference type="OrthoDB" id="10003563at2759"/>
<evidence type="ECO:0000256" key="3">
    <source>
        <dbReference type="ARBA" id="ARBA00022989"/>
    </source>
</evidence>
<gene>
    <name evidence="8" type="ORF">ACAOBT_LOCUS4405</name>
</gene>
<dbReference type="Gene3D" id="6.10.140.1320">
    <property type="match status" value="1"/>
</dbReference>
<evidence type="ECO:0000256" key="2">
    <source>
        <dbReference type="ARBA" id="ARBA00022692"/>
    </source>
</evidence>
<dbReference type="InterPro" id="IPR007667">
    <property type="entry name" value="Hypoxia_induced_domain"/>
</dbReference>
<evidence type="ECO:0000256" key="1">
    <source>
        <dbReference type="ARBA" id="ARBA00004325"/>
    </source>
</evidence>